<gene>
    <name evidence="3" type="ORF">SAMN02745181_1930</name>
</gene>
<dbReference type="InterPro" id="IPR012373">
    <property type="entry name" value="Ferrdict_sens_TM"/>
</dbReference>
<dbReference type="Pfam" id="PF04773">
    <property type="entry name" value="FecR"/>
    <property type="match status" value="1"/>
</dbReference>
<proteinExistence type="predicted"/>
<dbReference type="Gene3D" id="2.60.120.1440">
    <property type="match status" value="1"/>
</dbReference>
<dbReference type="InterPro" id="IPR013320">
    <property type="entry name" value="ConA-like_dom_sf"/>
</dbReference>
<dbReference type="EMBL" id="FQYR01000003">
    <property type="protein sequence ID" value="SHJ38595.1"/>
    <property type="molecule type" value="Genomic_DNA"/>
</dbReference>
<feature type="domain" description="FecR protein" evidence="2">
    <location>
        <begin position="170"/>
        <end position="231"/>
    </location>
</feature>
<dbReference type="RefSeq" id="WP_143183505.1">
    <property type="nucleotide sequence ID" value="NZ_FQYR01000003.1"/>
</dbReference>
<dbReference type="InParanoid" id="A0A1M6IVU9"/>
<sequence>MTEREIEVLVQRMFDSDLRADELAALEGVLASDQAVRDSYLQHVRLHNVLELHYDMVETSVGSRVIPIDRLVKRQRFKALSVAASIAVLFAILGSGILWFIDRVNDDRGLVANFNVSPGAVYEVSHDGDEADSGSAVLKKGSRLVLKQGVVEMQFASGVKSIAYAPIDLTLRDDNIVYLNRGRARFTVPAGVKGFSVDTEEVTALDLGTGFGVYSDPDDFDEVHVFTGEVQVTSKRGSREVKQIHAGEALVITSVGKLDSRPLSEGEYPDEMPQSLPHYKWSFDKNLGVAGNIPNAQDIEARVTSGGDADGEFRTGVYGSSLEVGRDAGFLETNWKGIRGSEPRSIVCWVKVLENHQKKISICGWGTQLKFNEKANLKCTLALSATGRYGICPAFSFGGLRYYAKESKVNDGKWHHIAAVYEGGDIDTKNPNVRMYVDGERVRVKMQNTSKLADNGLAPIDTYPIAPLVIGAGLSHATESGIGDVSDTMFSIDELYIFQGAISEGDVRSLMNKNAMIYK</sequence>
<reference evidence="3 4" key="1">
    <citation type="submission" date="2016-11" db="EMBL/GenBank/DDBJ databases">
        <authorList>
            <person name="Jaros S."/>
            <person name="Januszkiewicz K."/>
            <person name="Wedrychowicz H."/>
        </authorList>
    </citation>
    <scope>NUCLEOTIDE SEQUENCE [LARGE SCALE GENOMIC DNA]</scope>
    <source>
        <strain evidence="3 4">DSM 18772</strain>
    </source>
</reference>
<evidence type="ECO:0000313" key="3">
    <source>
        <dbReference type="EMBL" id="SHJ38595.1"/>
    </source>
</evidence>
<keyword evidence="4" id="KW-1185">Reference proteome</keyword>
<dbReference type="GO" id="GO:0016989">
    <property type="term" value="F:sigma factor antagonist activity"/>
    <property type="evidence" value="ECO:0007669"/>
    <property type="project" value="TreeGrafter"/>
</dbReference>
<evidence type="ECO:0000256" key="1">
    <source>
        <dbReference type="SAM" id="Phobius"/>
    </source>
</evidence>
<organism evidence="3 4">
    <name type="scientific">Rubritalea squalenifaciens DSM 18772</name>
    <dbReference type="NCBI Taxonomy" id="1123071"/>
    <lineage>
        <taxon>Bacteria</taxon>
        <taxon>Pseudomonadati</taxon>
        <taxon>Verrucomicrobiota</taxon>
        <taxon>Verrucomicrobiia</taxon>
        <taxon>Verrucomicrobiales</taxon>
        <taxon>Rubritaleaceae</taxon>
        <taxon>Rubritalea</taxon>
    </lineage>
</organism>
<dbReference type="PANTHER" id="PTHR30273:SF2">
    <property type="entry name" value="PROTEIN FECR"/>
    <property type="match status" value="1"/>
</dbReference>
<dbReference type="PANTHER" id="PTHR30273">
    <property type="entry name" value="PERIPLASMIC SIGNAL SENSOR AND SIGMA FACTOR ACTIVATOR FECR-RELATED"/>
    <property type="match status" value="1"/>
</dbReference>
<keyword evidence="1" id="KW-0812">Transmembrane</keyword>
<dbReference type="STRING" id="1123071.SAMN02745181_1930"/>
<dbReference type="Proteomes" id="UP000184510">
    <property type="component" value="Unassembled WGS sequence"/>
</dbReference>
<evidence type="ECO:0000313" key="4">
    <source>
        <dbReference type="Proteomes" id="UP000184510"/>
    </source>
</evidence>
<dbReference type="Gene3D" id="2.60.120.200">
    <property type="match status" value="1"/>
</dbReference>
<dbReference type="Pfam" id="PF13385">
    <property type="entry name" value="Laminin_G_3"/>
    <property type="match status" value="1"/>
</dbReference>
<dbReference type="AlphaFoldDB" id="A0A1M6IVU9"/>
<dbReference type="SUPFAM" id="SSF49899">
    <property type="entry name" value="Concanavalin A-like lectins/glucanases"/>
    <property type="match status" value="1"/>
</dbReference>
<keyword evidence="1" id="KW-0472">Membrane</keyword>
<dbReference type="OrthoDB" id="258532at2"/>
<keyword evidence="1" id="KW-1133">Transmembrane helix</keyword>
<protein>
    <submittedName>
        <fullName evidence="3">FecR family protein</fullName>
    </submittedName>
</protein>
<feature type="transmembrane region" description="Helical" evidence="1">
    <location>
        <begin position="79"/>
        <end position="101"/>
    </location>
</feature>
<accession>A0A1M6IVU9</accession>
<evidence type="ECO:0000259" key="2">
    <source>
        <dbReference type="Pfam" id="PF04773"/>
    </source>
</evidence>
<name>A0A1M6IVU9_9BACT</name>
<dbReference type="InterPro" id="IPR006860">
    <property type="entry name" value="FecR"/>
</dbReference>